<name>A0A9W4K359_9EURO</name>
<evidence type="ECO:0000313" key="5">
    <source>
        <dbReference type="EMBL" id="CAG8888203.1"/>
    </source>
</evidence>
<dbReference type="CDD" id="cd05911">
    <property type="entry name" value="Firefly_Luc_like"/>
    <property type="match status" value="1"/>
</dbReference>
<evidence type="ECO:0000259" key="4">
    <source>
        <dbReference type="Pfam" id="PF13193"/>
    </source>
</evidence>
<sequence length="543" mass="60048">MPIDSHHPPISIPPVDFWTFLFERPDREYPDDHVLFVDVTTQKRHTFRDVRTASAEIGRGLQNQWRWQKGDVMVLFSPNTADIGALVSGILWAGGTVCPVNNLYTVGELVSVLKSSGAKALTTHLGCLEVAREAALIVGLPLNRIILIGGPDTKGRTKHFSSLRDSSTGGEKVSINPKEDLAFLVYSSGTTGLPKGVMLSHENIVVNILQSNTPEKHLVTWDNDSVISFLPMFHIYGVAVMVFHPMYKGVTVHIMQRFDLPQLCESIQSSKITVAYVVPPVVLALAKHPVVDKYDVSSLREMHSAAAPLSPDLIDMFYKRLKVPIKQSYGMSETSPAITTQSRESWDKPPGSVGKLLPSMSMKVMEGEHEVPPGQEGEIWMKGPNVFKGYYKNPKATADAIADGWFRSGDIGYINHDGNIFLTDRFKEMIKYNGFQVAPAQLEGLLLGHPAVNDVAVVGVHSKERVTELPRAYIVPAEGHTPGEDLEKVISAWLHEKVAPYKKLRGGIRFIDEIPKNATGKVLRRVLAEQAKREQEGGRKAKL</sequence>
<dbReference type="EMBL" id="CAJVRC010000839">
    <property type="protein sequence ID" value="CAG8888203.1"/>
    <property type="molecule type" value="Genomic_DNA"/>
</dbReference>
<feature type="domain" description="AMP-dependent synthetase/ligase" evidence="3">
    <location>
        <begin position="22"/>
        <end position="391"/>
    </location>
</feature>
<feature type="domain" description="AMP-binding enzyme C-terminal" evidence="4">
    <location>
        <begin position="442"/>
        <end position="521"/>
    </location>
</feature>
<gene>
    <name evidence="5" type="ORF">PEGY_LOCUS1453</name>
</gene>
<dbReference type="InterPro" id="IPR020845">
    <property type="entry name" value="AMP-binding_CS"/>
</dbReference>
<organism evidence="5 6">
    <name type="scientific">Penicillium egyptiacum</name>
    <dbReference type="NCBI Taxonomy" id="1303716"/>
    <lineage>
        <taxon>Eukaryota</taxon>
        <taxon>Fungi</taxon>
        <taxon>Dikarya</taxon>
        <taxon>Ascomycota</taxon>
        <taxon>Pezizomycotina</taxon>
        <taxon>Eurotiomycetes</taxon>
        <taxon>Eurotiomycetidae</taxon>
        <taxon>Eurotiales</taxon>
        <taxon>Aspergillaceae</taxon>
        <taxon>Penicillium</taxon>
    </lineage>
</organism>
<accession>A0A9W4K359</accession>
<dbReference type="InterPro" id="IPR025110">
    <property type="entry name" value="AMP-bd_C"/>
</dbReference>
<dbReference type="InterPro" id="IPR045851">
    <property type="entry name" value="AMP-bd_C_sf"/>
</dbReference>
<dbReference type="Pfam" id="PF00501">
    <property type="entry name" value="AMP-binding"/>
    <property type="match status" value="1"/>
</dbReference>
<dbReference type="Pfam" id="PF13193">
    <property type="entry name" value="AMP-binding_C"/>
    <property type="match status" value="1"/>
</dbReference>
<keyword evidence="6" id="KW-1185">Reference proteome</keyword>
<evidence type="ECO:0000259" key="3">
    <source>
        <dbReference type="Pfam" id="PF00501"/>
    </source>
</evidence>
<protein>
    <recommendedName>
        <fullName evidence="7">Acetyl-CoA synthetase-like protein</fullName>
    </recommendedName>
</protein>
<dbReference type="Gene3D" id="3.30.300.30">
    <property type="match status" value="1"/>
</dbReference>
<keyword evidence="2" id="KW-0436">Ligase</keyword>
<evidence type="ECO:0000313" key="6">
    <source>
        <dbReference type="Proteomes" id="UP001154252"/>
    </source>
</evidence>
<dbReference type="AlphaFoldDB" id="A0A9W4K359"/>
<proteinExistence type="inferred from homology"/>
<dbReference type="InterPro" id="IPR042099">
    <property type="entry name" value="ANL_N_sf"/>
</dbReference>
<reference evidence="5" key="1">
    <citation type="submission" date="2021-07" db="EMBL/GenBank/DDBJ databases">
        <authorList>
            <person name="Branca A.L. A."/>
        </authorList>
    </citation>
    <scope>NUCLEOTIDE SEQUENCE</scope>
</reference>
<evidence type="ECO:0008006" key="7">
    <source>
        <dbReference type="Google" id="ProtNLM"/>
    </source>
</evidence>
<dbReference type="GO" id="GO:0016405">
    <property type="term" value="F:CoA-ligase activity"/>
    <property type="evidence" value="ECO:0007669"/>
    <property type="project" value="TreeGrafter"/>
</dbReference>
<dbReference type="Proteomes" id="UP001154252">
    <property type="component" value="Unassembled WGS sequence"/>
</dbReference>
<dbReference type="InterPro" id="IPR000873">
    <property type="entry name" value="AMP-dep_synth/lig_dom"/>
</dbReference>
<dbReference type="OrthoDB" id="6509636at2759"/>
<dbReference type="SUPFAM" id="SSF56801">
    <property type="entry name" value="Acetyl-CoA synthetase-like"/>
    <property type="match status" value="1"/>
</dbReference>
<comment type="similarity">
    <text evidence="1">Belongs to the ATP-dependent AMP-binding enzyme family.</text>
</comment>
<dbReference type="PROSITE" id="PS00455">
    <property type="entry name" value="AMP_BINDING"/>
    <property type="match status" value="1"/>
</dbReference>
<dbReference type="Gene3D" id="3.40.50.12780">
    <property type="entry name" value="N-terminal domain of ligase-like"/>
    <property type="match status" value="1"/>
</dbReference>
<evidence type="ECO:0000256" key="1">
    <source>
        <dbReference type="ARBA" id="ARBA00006432"/>
    </source>
</evidence>
<dbReference type="PANTHER" id="PTHR24096">
    <property type="entry name" value="LONG-CHAIN-FATTY-ACID--COA LIGASE"/>
    <property type="match status" value="1"/>
</dbReference>
<comment type="caution">
    <text evidence="5">The sequence shown here is derived from an EMBL/GenBank/DDBJ whole genome shotgun (WGS) entry which is preliminary data.</text>
</comment>
<dbReference type="PANTHER" id="PTHR24096:SF149">
    <property type="entry name" value="AMP-BINDING DOMAIN-CONTAINING PROTEIN-RELATED"/>
    <property type="match status" value="1"/>
</dbReference>
<evidence type="ECO:0000256" key="2">
    <source>
        <dbReference type="ARBA" id="ARBA00022598"/>
    </source>
</evidence>